<evidence type="ECO:0000256" key="3">
    <source>
        <dbReference type="SAM" id="SignalP"/>
    </source>
</evidence>
<evidence type="ECO:0000256" key="2">
    <source>
        <dbReference type="ARBA" id="ARBA00009477"/>
    </source>
</evidence>
<dbReference type="AlphaFoldDB" id="A0A212PXW2"/>
<feature type="signal peptide" evidence="3">
    <location>
        <begin position="1"/>
        <end position="18"/>
    </location>
</feature>
<dbReference type="NCBIfam" id="TIGR01730">
    <property type="entry name" value="RND_mfp"/>
    <property type="match status" value="1"/>
</dbReference>
<dbReference type="Pfam" id="PF25944">
    <property type="entry name" value="Beta-barrel_RND"/>
    <property type="match status" value="1"/>
</dbReference>
<dbReference type="PROSITE" id="PS51257">
    <property type="entry name" value="PROKAR_LIPOPROTEIN"/>
    <property type="match status" value="1"/>
</dbReference>
<keyword evidence="9" id="KW-1185">Reference proteome</keyword>
<evidence type="ECO:0000259" key="5">
    <source>
        <dbReference type="Pfam" id="PF25917"/>
    </source>
</evidence>
<comment type="subcellular location">
    <subcellularLocation>
        <location evidence="1">Cell envelope</location>
    </subcellularLocation>
</comment>
<gene>
    <name evidence="8" type="ORF">SAMN06265338_101137</name>
</gene>
<dbReference type="Pfam" id="PF25876">
    <property type="entry name" value="HH_MFP_RND"/>
    <property type="match status" value="1"/>
</dbReference>
<evidence type="ECO:0000256" key="1">
    <source>
        <dbReference type="ARBA" id="ARBA00004196"/>
    </source>
</evidence>
<dbReference type="FunFam" id="2.40.420.20:FF:000001">
    <property type="entry name" value="Efflux RND transporter periplasmic adaptor subunit"/>
    <property type="match status" value="1"/>
</dbReference>
<dbReference type="Proteomes" id="UP000198418">
    <property type="component" value="Unassembled WGS sequence"/>
</dbReference>
<dbReference type="GO" id="GO:0030313">
    <property type="term" value="C:cell envelope"/>
    <property type="evidence" value="ECO:0007669"/>
    <property type="project" value="UniProtKB-SubCell"/>
</dbReference>
<organism evidence="8 9">
    <name type="scientific">Rhodoblastus acidophilus</name>
    <name type="common">Rhodopseudomonas acidophila</name>
    <dbReference type="NCBI Taxonomy" id="1074"/>
    <lineage>
        <taxon>Bacteria</taxon>
        <taxon>Pseudomonadati</taxon>
        <taxon>Pseudomonadota</taxon>
        <taxon>Alphaproteobacteria</taxon>
        <taxon>Hyphomicrobiales</taxon>
        <taxon>Rhodoblastaceae</taxon>
        <taxon>Rhodoblastus</taxon>
    </lineage>
</organism>
<dbReference type="GO" id="GO:0046677">
    <property type="term" value="P:response to antibiotic"/>
    <property type="evidence" value="ECO:0007669"/>
    <property type="project" value="TreeGrafter"/>
</dbReference>
<dbReference type="Gene3D" id="2.40.30.170">
    <property type="match status" value="1"/>
</dbReference>
<dbReference type="EMBL" id="FYDG01000001">
    <property type="protein sequence ID" value="SNB51852.1"/>
    <property type="molecule type" value="Genomic_DNA"/>
</dbReference>
<protein>
    <submittedName>
        <fullName evidence="8">RND family efflux transporter, MFP subunit</fullName>
    </submittedName>
</protein>
<feature type="chain" id="PRO_5012488038" evidence="3">
    <location>
        <begin position="19"/>
        <end position="385"/>
    </location>
</feature>
<accession>A0A212PXW2</accession>
<dbReference type="InterPro" id="IPR058626">
    <property type="entry name" value="MdtA-like_b-barrel"/>
</dbReference>
<comment type="similarity">
    <text evidence="2">Belongs to the membrane fusion protein (MFP) (TC 8.A.1) family.</text>
</comment>
<dbReference type="Gene3D" id="2.40.420.20">
    <property type="match status" value="1"/>
</dbReference>
<dbReference type="InterPro" id="IPR058625">
    <property type="entry name" value="MdtA-like_BSH"/>
</dbReference>
<dbReference type="InterPro" id="IPR058627">
    <property type="entry name" value="MdtA-like_C"/>
</dbReference>
<feature type="domain" description="Multidrug resistance protein MdtA-like beta-barrel" evidence="6">
    <location>
        <begin position="208"/>
        <end position="297"/>
    </location>
</feature>
<reference evidence="9" key="1">
    <citation type="submission" date="2017-06" db="EMBL/GenBank/DDBJ databases">
        <authorList>
            <person name="Varghese N."/>
            <person name="Submissions S."/>
        </authorList>
    </citation>
    <scope>NUCLEOTIDE SEQUENCE [LARGE SCALE GENOMIC DNA]</scope>
    <source>
        <strain evidence="9">DSM 137</strain>
    </source>
</reference>
<feature type="domain" description="Multidrug resistance protein MdtA-like C-terminal permuted SH3" evidence="7">
    <location>
        <begin position="304"/>
        <end position="362"/>
    </location>
</feature>
<evidence type="ECO:0000313" key="9">
    <source>
        <dbReference type="Proteomes" id="UP000198418"/>
    </source>
</evidence>
<dbReference type="Pfam" id="PF25967">
    <property type="entry name" value="RND-MFP_C"/>
    <property type="match status" value="1"/>
</dbReference>
<proteinExistence type="inferred from homology"/>
<feature type="domain" description="Multidrug resistance protein MdtA-like barrel-sandwich hybrid" evidence="5">
    <location>
        <begin position="60"/>
        <end position="193"/>
    </location>
</feature>
<evidence type="ECO:0000259" key="7">
    <source>
        <dbReference type="Pfam" id="PF25967"/>
    </source>
</evidence>
<dbReference type="GO" id="GO:0022857">
    <property type="term" value="F:transmembrane transporter activity"/>
    <property type="evidence" value="ECO:0007669"/>
    <property type="project" value="InterPro"/>
</dbReference>
<name>A0A212PXW2_RHOAC</name>
<dbReference type="InterPro" id="IPR058624">
    <property type="entry name" value="MdtA-like_HH"/>
</dbReference>
<feature type="domain" description="Multidrug resistance protein MdtA-like alpha-helical hairpin" evidence="4">
    <location>
        <begin position="100"/>
        <end position="168"/>
    </location>
</feature>
<evidence type="ECO:0000259" key="6">
    <source>
        <dbReference type="Pfam" id="PF25944"/>
    </source>
</evidence>
<dbReference type="Gene3D" id="1.10.287.470">
    <property type="entry name" value="Helix hairpin bin"/>
    <property type="match status" value="1"/>
</dbReference>
<evidence type="ECO:0000313" key="8">
    <source>
        <dbReference type="EMBL" id="SNB51852.1"/>
    </source>
</evidence>
<dbReference type="GO" id="GO:0005886">
    <property type="term" value="C:plasma membrane"/>
    <property type="evidence" value="ECO:0007669"/>
    <property type="project" value="TreeGrafter"/>
</dbReference>
<sequence>MKPSFLLASLVVSSLAGCGESAPPPAPAASAPQVSVGAPVKKAVSDYDEFVGRFNAVDFVEIRARVSGYLQEIDFKDGQFVKKGDPLFKIDPRPYQIAADQARGALNEAKAKQAFARTDLDRGKDLVRGSTITQQSFEQRVQTSRSAEAATTAQDAAVRQAELDIEYTDLTAPIAGRIGDRRVSVGNLVTGGAGGATTLLATIASIDPIRLEFTVDEGAYLRFINVSKATGDAPDRGLRLPVKLRLLDEKTFSHEGRIDFVDNVIDRNTGTIRMRATVANPDGKLTPGMFARVRVQAAPPAEKLLVPDVAVGTEQARKFVYVVDKDDVARMKYVTLGPVVDGLRVIETGLDAQDRVVTEGLMRVKAEGKVSPQVAAVDAPSPAAN</sequence>
<dbReference type="SUPFAM" id="SSF111369">
    <property type="entry name" value="HlyD-like secretion proteins"/>
    <property type="match status" value="1"/>
</dbReference>
<dbReference type="Pfam" id="PF25917">
    <property type="entry name" value="BSH_RND"/>
    <property type="match status" value="1"/>
</dbReference>
<keyword evidence="3" id="KW-0732">Signal</keyword>
<dbReference type="InterPro" id="IPR006143">
    <property type="entry name" value="RND_pump_MFP"/>
</dbReference>
<dbReference type="PANTHER" id="PTHR30158">
    <property type="entry name" value="ACRA/E-RELATED COMPONENT OF DRUG EFFLUX TRANSPORTER"/>
    <property type="match status" value="1"/>
</dbReference>
<dbReference type="Gene3D" id="2.40.50.100">
    <property type="match status" value="1"/>
</dbReference>
<dbReference type="PANTHER" id="PTHR30158:SF24">
    <property type="entry name" value="HLYD FAMILY SECRETION PROTEIN"/>
    <property type="match status" value="1"/>
</dbReference>
<evidence type="ECO:0000259" key="4">
    <source>
        <dbReference type="Pfam" id="PF25876"/>
    </source>
</evidence>